<dbReference type="Pfam" id="PF13784">
    <property type="entry name" value="Fic_N"/>
    <property type="match status" value="1"/>
</dbReference>
<feature type="domain" description="Fido" evidence="5">
    <location>
        <begin position="113"/>
        <end position="264"/>
    </location>
</feature>
<dbReference type="PANTHER" id="PTHR13504">
    <property type="entry name" value="FIDO DOMAIN-CONTAINING PROTEIN DDB_G0283145"/>
    <property type="match status" value="1"/>
</dbReference>
<feature type="transmembrane region" description="Helical" evidence="4">
    <location>
        <begin position="212"/>
        <end position="235"/>
    </location>
</feature>
<keyword evidence="7" id="KW-1185">Reference proteome</keyword>
<evidence type="ECO:0000256" key="4">
    <source>
        <dbReference type="SAM" id="Phobius"/>
    </source>
</evidence>
<dbReference type="InterPro" id="IPR040198">
    <property type="entry name" value="Fido_containing"/>
</dbReference>
<dbReference type="InterPro" id="IPR036597">
    <property type="entry name" value="Fido-like_dom_sf"/>
</dbReference>
<proteinExistence type="predicted"/>
<organism evidence="6 7">
    <name type="scientific">Liberibacter crescens (strain BT-1)</name>
    <dbReference type="NCBI Taxonomy" id="1215343"/>
    <lineage>
        <taxon>Bacteria</taxon>
        <taxon>Pseudomonadati</taxon>
        <taxon>Pseudomonadota</taxon>
        <taxon>Alphaproteobacteria</taxon>
        <taxon>Hyphomicrobiales</taxon>
        <taxon>Rhizobiaceae</taxon>
        <taxon>Liberibacter</taxon>
    </lineage>
</organism>
<keyword evidence="4" id="KW-0472">Membrane</keyword>
<evidence type="ECO:0000256" key="3">
    <source>
        <dbReference type="PIRSR" id="PIRSR640198-2"/>
    </source>
</evidence>
<dbReference type="GO" id="GO:0005524">
    <property type="term" value="F:ATP binding"/>
    <property type="evidence" value="ECO:0007669"/>
    <property type="project" value="UniProtKB-KW"/>
</dbReference>
<gene>
    <name evidence="6" type="ordered locus">B488_04920</name>
</gene>
<dbReference type="InterPro" id="IPR036390">
    <property type="entry name" value="WH_DNA-bd_sf"/>
</dbReference>
<feature type="binding site" evidence="3">
    <location>
        <begin position="242"/>
        <end position="243"/>
    </location>
    <ligand>
        <name>ATP</name>
        <dbReference type="ChEBI" id="CHEBI:30616"/>
    </ligand>
</feature>
<evidence type="ECO:0000259" key="5">
    <source>
        <dbReference type="PROSITE" id="PS51459"/>
    </source>
</evidence>
<feature type="binding site" evidence="1">
    <location>
        <position position="242"/>
    </location>
    <ligand>
        <name>ATP</name>
        <dbReference type="ChEBI" id="CHEBI:30616"/>
    </ligand>
</feature>
<keyword evidence="4" id="KW-0812">Transmembrane</keyword>
<protein>
    <recommendedName>
        <fullName evidence="5">Fido domain-containing protein</fullName>
    </recommendedName>
</protein>
<dbReference type="SUPFAM" id="SSF46785">
    <property type="entry name" value="Winged helix' DNA-binding domain"/>
    <property type="match status" value="1"/>
</dbReference>
<evidence type="ECO:0000256" key="1">
    <source>
        <dbReference type="PIRSR" id="PIRSR038925-1"/>
    </source>
</evidence>
<feature type="active site" evidence="2">
    <location>
        <position position="200"/>
    </location>
</feature>
<dbReference type="Pfam" id="PF02661">
    <property type="entry name" value="Fic"/>
    <property type="match status" value="1"/>
</dbReference>
<dbReference type="PANTHER" id="PTHR13504:SF38">
    <property type="entry name" value="FIDO DOMAIN-CONTAINING PROTEIN"/>
    <property type="match status" value="1"/>
</dbReference>
<sequence length="376" mass="43519">MPPVHYRKQGFPPKNIDILRLSILAERAAASVSRYDGFLHVLPNPVVFMFSLTTREAIFSTRIEGTRAEIDEVLEFEAEEKDKSINPDYEEVINYRNALILSTDKILEEKLPICGRVMREAHKVLMQGVRGRNKSPGLYRREPVWIGNDIILENAKFIPCNWPEIEDAMGQLEEYINSDRIPYADYIKLAIIHAEFECIHPFLDGNGRLGRLLIPLIMFYYGLITSPCFYISAYLEQNRDMYYENLLSVSRDGNWQGWIEFFLKAVEFQGKENFRQARKIWDLYGSLKERVLGIIKSPNGIRTLDFIFEKPAFTSTQLREKTNLSETTAKDILKIFQKAGIILKKQNASGNKPALYIFPEFYQILQETNQYSGASE</sequence>
<dbReference type="PROSITE" id="PS51459">
    <property type="entry name" value="FIDO"/>
    <property type="match status" value="1"/>
</dbReference>
<dbReference type="SUPFAM" id="SSF140931">
    <property type="entry name" value="Fic-like"/>
    <property type="match status" value="1"/>
</dbReference>
<dbReference type="PATRIC" id="fig|1215343.11.peg.502"/>
<feature type="binding site" evidence="1">
    <location>
        <position position="200"/>
    </location>
    <ligand>
        <name>ATP</name>
        <dbReference type="ChEBI" id="CHEBI:30616"/>
    </ligand>
</feature>
<evidence type="ECO:0000256" key="2">
    <source>
        <dbReference type="PIRSR" id="PIRSR640198-1"/>
    </source>
</evidence>
<reference evidence="6 7" key="1">
    <citation type="journal article" date="2012" name="Stand. Genomic Sci.">
        <title>Complete genome sequence of Liberibacter crescens BT-1.</title>
        <authorList>
            <person name="Leonard M.T."/>
            <person name="Fagen J.R."/>
            <person name="Davis-Richardson A.G."/>
            <person name="Davis M.J."/>
            <person name="Triplett E.W."/>
        </authorList>
    </citation>
    <scope>NUCLEOTIDE SEQUENCE [LARGE SCALE GENOMIC DNA]</scope>
    <source>
        <strain evidence="6 7">BT-1</strain>
    </source>
</reference>
<name>L0ESK0_LIBCB</name>
<dbReference type="InterPro" id="IPR026287">
    <property type="entry name" value="SoFic-like"/>
</dbReference>
<dbReference type="PIRSF" id="PIRSF038925">
    <property type="entry name" value="AMP-prot_trans"/>
    <property type="match status" value="1"/>
</dbReference>
<evidence type="ECO:0000313" key="6">
    <source>
        <dbReference type="EMBL" id="AGA64484.1"/>
    </source>
</evidence>
<dbReference type="Proteomes" id="UP000010799">
    <property type="component" value="Chromosome"/>
</dbReference>
<keyword evidence="1" id="KW-0547">Nucleotide-binding</keyword>
<dbReference type="RefSeq" id="WP_015272911.1">
    <property type="nucleotide sequence ID" value="NC_019907.1"/>
</dbReference>
<accession>L0ESK0</accession>
<dbReference type="InterPro" id="IPR003812">
    <property type="entry name" value="Fido"/>
</dbReference>
<dbReference type="EMBL" id="CP003789">
    <property type="protein sequence ID" value="AGA64484.1"/>
    <property type="molecule type" value="Genomic_DNA"/>
</dbReference>
<dbReference type="KEGG" id="lcc:B488_04920"/>
<dbReference type="HOGENOM" id="CLU_047250_1_1_5"/>
<keyword evidence="4" id="KW-1133">Transmembrane helix</keyword>
<evidence type="ECO:0000313" key="7">
    <source>
        <dbReference type="Proteomes" id="UP000010799"/>
    </source>
</evidence>
<dbReference type="STRING" id="1215343.B488_04920"/>
<dbReference type="Gene3D" id="1.10.3290.10">
    <property type="entry name" value="Fido-like domain"/>
    <property type="match status" value="1"/>
</dbReference>
<dbReference type="AlphaFoldDB" id="L0ESK0"/>
<feature type="binding site" evidence="1">
    <location>
        <position position="64"/>
    </location>
    <ligand>
        <name>ATP</name>
        <dbReference type="ChEBI" id="CHEBI:30616"/>
    </ligand>
</feature>
<dbReference type="InterPro" id="IPR025758">
    <property type="entry name" value="Fic/DOC_N"/>
</dbReference>
<feature type="binding site" evidence="3">
    <location>
        <begin position="204"/>
        <end position="211"/>
    </location>
    <ligand>
        <name>ATP</name>
        <dbReference type="ChEBI" id="CHEBI:30616"/>
    </ligand>
</feature>
<dbReference type="eggNOG" id="COG3177">
    <property type="taxonomic scope" value="Bacteria"/>
</dbReference>
<feature type="binding site" evidence="1">
    <location>
        <begin position="205"/>
        <end position="211"/>
    </location>
    <ligand>
        <name>ATP</name>
        <dbReference type="ChEBI" id="CHEBI:30616"/>
    </ligand>
</feature>
<keyword evidence="1" id="KW-0067">ATP-binding</keyword>